<dbReference type="AlphaFoldDB" id="A0AAN7VQZ6"/>
<dbReference type="EMBL" id="JAVRBK010000002">
    <property type="protein sequence ID" value="KAK5648373.1"/>
    <property type="molecule type" value="Genomic_DNA"/>
</dbReference>
<name>A0AAN7VQZ6_9COLE</name>
<organism evidence="2 3">
    <name type="scientific">Pyrocoelia pectoralis</name>
    <dbReference type="NCBI Taxonomy" id="417401"/>
    <lineage>
        <taxon>Eukaryota</taxon>
        <taxon>Metazoa</taxon>
        <taxon>Ecdysozoa</taxon>
        <taxon>Arthropoda</taxon>
        <taxon>Hexapoda</taxon>
        <taxon>Insecta</taxon>
        <taxon>Pterygota</taxon>
        <taxon>Neoptera</taxon>
        <taxon>Endopterygota</taxon>
        <taxon>Coleoptera</taxon>
        <taxon>Polyphaga</taxon>
        <taxon>Elateriformia</taxon>
        <taxon>Elateroidea</taxon>
        <taxon>Lampyridae</taxon>
        <taxon>Lampyrinae</taxon>
        <taxon>Pyrocoelia</taxon>
    </lineage>
</organism>
<proteinExistence type="predicted"/>
<evidence type="ECO:0000259" key="1">
    <source>
        <dbReference type="Pfam" id="PF10545"/>
    </source>
</evidence>
<dbReference type="Pfam" id="PF10545">
    <property type="entry name" value="MADF_DNA_bdg"/>
    <property type="match status" value="1"/>
</dbReference>
<protein>
    <recommendedName>
        <fullName evidence="1">MADF domain-containing protein</fullName>
    </recommendedName>
</protein>
<sequence length="180" mass="21452">MLQYQAPLLKINNCLSLRYPAACKKRWKNIRDNYYKTIKKTKKPTGSAASGNRKRNPILDQLGFLQNVEHEKVTEMWNLYDRTINRNNRTNNNCEAAHRRLQSELGMNHPTIWKFLDGLRKVQKGRDTYHEQLVAGNQPQMKLKKYRDADERILRIVTEYRNRTEVEYLRGIAHNYQMND</sequence>
<evidence type="ECO:0000313" key="2">
    <source>
        <dbReference type="EMBL" id="KAK5648373.1"/>
    </source>
</evidence>
<dbReference type="Proteomes" id="UP001329430">
    <property type="component" value="Chromosome 2"/>
</dbReference>
<accession>A0AAN7VQZ6</accession>
<feature type="domain" description="MADF" evidence="1">
    <location>
        <begin position="22"/>
        <end position="65"/>
    </location>
</feature>
<gene>
    <name evidence="2" type="ORF">RI129_003265</name>
</gene>
<keyword evidence="3" id="KW-1185">Reference proteome</keyword>
<reference evidence="2 3" key="1">
    <citation type="journal article" date="2024" name="Insects">
        <title>An Improved Chromosome-Level Genome Assembly of the Firefly Pyrocoelia pectoralis.</title>
        <authorList>
            <person name="Fu X."/>
            <person name="Meyer-Rochow V.B."/>
            <person name="Ballantyne L."/>
            <person name="Zhu X."/>
        </authorList>
    </citation>
    <scope>NUCLEOTIDE SEQUENCE [LARGE SCALE GENOMIC DNA]</scope>
    <source>
        <strain evidence="2">XCY_ONT2</strain>
    </source>
</reference>
<dbReference type="InterPro" id="IPR006578">
    <property type="entry name" value="MADF-dom"/>
</dbReference>
<comment type="caution">
    <text evidence="2">The sequence shown here is derived from an EMBL/GenBank/DDBJ whole genome shotgun (WGS) entry which is preliminary data.</text>
</comment>
<evidence type="ECO:0000313" key="3">
    <source>
        <dbReference type="Proteomes" id="UP001329430"/>
    </source>
</evidence>